<reference evidence="1 2" key="1">
    <citation type="submission" date="2019-10" db="EMBL/GenBank/DDBJ databases">
        <title>Evaluation of single-gene subtyping targets for Pseudomonas.</title>
        <authorList>
            <person name="Reichler S.J."/>
            <person name="Orsi R.H."/>
            <person name="Wiedmann M."/>
            <person name="Martin N.H."/>
            <person name="Murphy S.I."/>
        </authorList>
    </citation>
    <scope>NUCLEOTIDE SEQUENCE [LARGE SCALE GENOMIC DNA]</scope>
    <source>
        <strain evidence="1 2">FSL R10-1876</strain>
    </source>
</reference>
<protein>
    <submittedName>
        <fullName evidence="1">Uncharacterized protein</fullName>
    </submittedName>
</protein>
<dbReference type="AlphaFoldDB" id="A0A6I1X0T2"/>
<organism evidence="1 2">
    <name type="scientific">Pseudomonas helleri</name>
    <dbReference type="NCBI Taxonomy" id="1608996"/>
    <lineage>
        <taxon>Bacteria</taxon>
        <taxon>Pseudomonadati</taxon>
        <taxon>Pseudomonadota</taxon>
        <taxon>Gammaproteobacteria</taxon>
        <taxon>Pseudomonadales</taxon>
        <taxon>Pseudomonadaceae</taxon>
        <taxon>Pseudomonas</taxon>
    </lineage>
</organism>
<sequence length="275" mass="30250">MSIDPVRNPEGYSPLLRHNGSGAWTHEFDAPMQWSRLQLFKRLGPDTELFSDATAELILLLTGTTEGELRTMYIDTLPRPPLLADCIKRMRLSQQVEYFSSQMHKGVYATSDFAPMQLELLPQLPGWPTGQGLRVVDIPRGTFKDFGVSPERAYSRTEISQARINKGELLDATLEALSATQIEALLGESVTGTQAQALVLARKLGSLAHASQRTLVSSLYTVEKALEPALKNISKQFPGLPLNVLEELVSHLTQDELTALTGLAPTKPDTNSPLN</sequence>
<name>A0A6I1X0T2_9PSED</name>
<dbReference type="EMBL" id="WIVV01000297">
    <property type="protein sequence ID" value="MQU46190.1"/>
    <property type="molecule type" value="Genomic_DNA"/>
</dbReference>
<proteinExistence type="predicted"/>
<evidence type="ECO:0000313" key="1">
    <source>
        <dbReference type="EMBL" id="MQU46190.1"/>
    </source>
</evidence>
<gene>
    <name evidence="1" type="ORF">GHO28_27395</name>
</gene>
<dbReference type="RefSeq" id="WP_153357791.1">
    <property type="nucleotide sequence ID" value="NZ_WIVV01000297.1"/>
</dbReference>
<accession>A0A6I1X0T2</accession>
<evidence type="ECO:0000313" key="2">
    <source>
        <dbReference type="Proteomes" id="UP000466863"/>
    </source>
</evidence>
<comment type="caution">
    <text evidence="1">The sequence shown here is derived from an EMBL/GenBank/DDBJ whole genome shotgun (WGS) entry which is preliminary data.</text>
</comment>
<dbReference type="Proteomes" id="UP000466863">
    <property type="component" value="Unassembled WGS sequence"/>
</dbReference>